<dbReference type="GeneID" id="63804358"/>
<dbReference type="OrthoDB" id="5585787at2759"/>
<evidence type="ECO:0000256" key="1">
    <source>
        <dbReference type="SAM" id="SignalP"/>
    </source>
</evidence>
<dbReference type="RefSeq" id="XP_040743425.1">
    <property type="nucleotide sequence ID" value="XM_040887710.1"/>
</dbReference>
<proteinExistence type="predicted"/>
<comment type="caution">
    <text evidence="2">The sequence shown here is derived from an EMBL/GenBank/DDBJ whole genome shotgun (WGS) entry which is preliminary data.</text>
</comment>
<dbReference type="AlphaFoldDB" id="A0A1Y1W887"/>
<feature type="signal peptide" evidence="1">
    <location>
        <begin position="1"/>
        <end position="16"/>
    </location>
</feature>
<reference evidence="2 3" key="1">
    <citation type="submission" date="2016-07" db="EMBL/GenBank/DDBJ databases">
        <title>Pervasive Adenine N6-methylation of Active Genes in Fungi.</title>
        <authorList>
            <consortium name="DOE Joint Genome Institute"/>
            <person name="Mondo S.J."/>
            <person name="Dannebaum R.O."/>
            <person name="Kuo R.C."/>
            <person name="Labutti K."/>
            <person name="Haridas S."/>
            <person name="Kuo A."/>
            <person name="Salamov A."/>
            <person name="Ahrendt S.R."/>
            <person name="Lipzen A."/>
            <person name="Sullivan W."/>
            <person name="Andreopoulos W.B."/>
            <person name="Clum A."/>
            <person name="Lindquist E."/>
            <person name="Daum C."/>
            <person name="Ramamoorthy G.K."/>
            <person name="Gryganskyi A."/>
            <person name="Culley D."/>
            <person name="Magnuson J.K."/>
            <person name="James T.Y."/>
            <person name="O'Malley M.A."/>
            <person name="Stajich J.E."/>
            <person name="Spatafora J.W."/>
            <person name="Visel A."/>
            <person name="Grigoriev I.V."/>
        </authorList>
    </citation>
    <scope>NUCLEOTIDE SEQUENCE [LARGE SCALE GENOMIC DNA]</scope>
    <source>
        <strain evidence="2 3">ATCC 12442</strain>
    </source>
</reference>
<dbReference type="Proteomes" id="UP000193922">
    <property type="component" value="Unassembled WGS sequence"/>
</dbReference>
<keyword evidence="1" id="KW-0732">Signal</keyword>
<feature type="chain" id="PRO_5012530779" evidence="1">
    <location>
        <begin position="17"/>
        <end position="108"/>
    </location>
</feature>
<name>A0A1Y1W887_9FUNG</name>
<sequence>MKLATILVALAAVALAAPTPDADTTTHVKRASVSYNRNTVNNVVASDQSISAQLRDAANRLQQNAKALASGSGSRIAAARQAHINAVNAVNKAIQATNAAASGTKRLL</sequence>
<accession>A0A1Y1W887</accession>
<keyword evidence="3" id="KW-1185">Reference proteome</keyword>
<evidence type="ECO:0000313" key="3">
    <source>
        <dbReference type="Proteomes" id="UP000193922"/>
    </source>
</evidence>
<protein>
    <submittedName>
        <fullName evidence="2">Uncharacterized protein</fullName>
    </submittedName>
</protein>
<organism evidence="2 3">
    <name type="scientific">Linderina pennispora</name>
    <dbReference type="NCBI Taxonomy" id="61395"/>
    <lineage>
        <taxon>Eukaryota</taxon>
        <taxon>Fungi</taxon>
        <taxon>Fungi incertae sedis</taxon>
        <taxon>Zoopagomycota</taxon>
        <taxon>Kickxellomycotina</taxon>
        <taxon>Kickxellomycetes</taxon>
        <taxon>Kickxellales</taxon>
        <taxon>Kickxellaceae</taxon>
        <taxon>Linderina</taxon>
    </lineage>
</organism>
<evidence type="ECO:0000313" key="2">
    <source>
        <dbReference type="EMBL" id="ORX69737.1"/>
    </source>
</evidence>
<dbReference type="EMBL" id="MCFD01000007">
    <property type="protein sequence ID" value="ORX69737.1"/>
    <property type="molecule type" value="Genomic_DNA"/>
</dbReference>
<gene>
    <name evidence="2" type="ORF">DL89DRAFT_267898</name>
</gene>